<keyword evidence="2" id="KW-1185">Reference proteome</keyword>
<name>A0ACD1HAM0_9EURO</name>
<evidence type="ECO:0000313" key="2">
    <source>
        <dbReference type="Proteomes" id="UP000249661"/>
    </source>
</evidence>
<gene>
    <name evidence="1" type="ORF">BO66DRAFT_438201</name>
</gene>
<proteinExistence type="predicted"/>
<sequence length="379" mass="42383">MATSTQLSTPPVAQHSDLELQNLVLETGDGEQSAVGVVSDQQPAQPAQPEDGAPVDANSEGLHGAIKPDLSAETFSEEVLEAIKKLHQAWDDYTNDKWSGGSYSHQDLTGAAKILRYFERKLSLKSRIAQSEMLSFMIQSYFRLVDDRLFALERDTATQQASPDAGEEKMCEKTDKGNEAEKVSSEATIPSKNPVLWRDFKRKEEQEKISNVHAIDVLIGEAVIPHNIWPNFHARNILCLQDIRRSWFLRDIMRFQDENETPKDAPITANASQLAAGDYSPMPDRIRINGTSLQKLLEKVLDLELYKEGSPIVLLKPYKILAQHEKTIRGVHAQLRRKFGPTPTGEPSPTSTSSQNPGSSHQFHQGGSSRDEEEERMLE</sequence>
<accession>A0ACD1HAM0</accession>
<reference evidence="1" key="1">
    <citation type="submission" date="2018-02" db="EMBL/GenBank/DDBJ databases">
        <title>The genomes of Aspergillus section Nigri reveals drivers in fungal speciation.</title>
        <authorList>
            <consortium name="DOE Joint Genome Institute"/>
            <person name="Vesth T.C."/>
            <person name="Nybo J."/>
            <person name="Theobald S."/>
            <person name="Brandl J."/>
            <person name="Frisvad J.C."/>
            <person name="Nielsen K.F."/>
            <person name="Lyhne E.K."/>
            <person name="Kogle M.E."/>
            <person name="Kuo A."/>
            <person name="Riley R."/>
            <person name="Clum A."/>
            <person name="Nolan M."/>
            <person name="Lipzen A."/>
            <person name="Salamov A."/>
            <person name="Henrissat B."/>
            <person name="Wiebenga A."/>
            <person name="De vries R.P."/>
            <person name="Grigoriev I.V."/>
            <person name="Mortensen U.H."/>
            <person name="Andersen M.R."/>
            <person name="Baker S.E."/>
        </authorList>
    </citation>
    <scope>NUCLEOTIDE SEQUENCE</scope>
    <source>
        <strain evidence="1">CBS 121060</strain>
    </source>
</reference>
<organism evidence="1 2">
    <name type="scientific">Aspergillus aculeatinus CBS 121060</name>
    <dbReference type="NCBI Taxonomy" id="1448322"/>
    <lineage>
        <taxon>Eukaryota</taxon>
        <taxon>Fungi</taxon>
        <taxon>Dikarya</taxon>
        <taxon>Ascomycota</taxon>
        <taxon>Pezizomycotina</taxon>
        <taxon>Eurotiomycetes</taxon>
        <taxon>Eurotiomycetidae</taxon>
        <taxon>Eurotiales</taxon>
        <taxon>Aspergillaceae</taxon>
        <taxon>Aspergillus</taxon>
        <taxon>Aspergillus subgen. Circumdati</taxon>
    </lineage>
</organism>
<protein>
    <submittedName>
        <fullName evidence="1">Uncharacterized protein</fullName>
    </submittedName>
</protein>
<dbReference type="EMBL" id="KZ824954">
    <property type="protein sequence ID" value="RAH70578.1"/>
    <property type="molecule type" value="Genomic_DNA"/>
</dbReference>
<dbReference type="Proteomes" id="UP000249661">
    <property type="component" value="Unassembled WGS sequence"/>
</dbReference>
<evidence type="ECO:0000313" key="1">
    <source>
        <dbReference type="EMBL" id="RAH70578.1"/>
    </source>
</evidence>